<evidence type="ECO:0000313" key="3">
    <source>
        <dbReference type="Proteomes" id="UP000475862"/>
    </source>
</evidence>
<comment type="caution">
    <text evidence="2">The sequence shown here is derived from an EMBL/GenBank/DDBJ whole genome shotgun (WGS) entry which is preliminary data.</text>
</comment>
<dbReference type="SUPFAM" id="SSF52096">
    <property type="entry name" value="ClpP/crotonase"/>
    <property type="match status" value="1"/>
</dbReference>
<dbReference type="AlphaFoldDB" id="A0A6G0U5Z0"/>
<dbReference type="Pfam" id="PF00378">
    <property type="entry name" value="ECH_1"/>
    <property type="match status" value="1"/>
</dbReference>
<proteinExistence type="predicted"/>
<accession>A0A6G0U5Z0</accession>
<dbReference type="InterPro" id="IPR029045">
    <property type="entry name" value="ClpP/crotonase-like_dom_sf"/>
</dbReference>
<organism evidence="2 3">
    <name type="scientific">Aphis glycines</name>
    <name type="common">Soybean aphid</name>
    <dbReference type="NCBI Taxonomy" id="307491"/>
    <lineage>
        <taxon>Eukaryota</taxon>
        <taxon>Metazoa</taxon>
        <taxon>Ecdysozoa</taxon>
        <taxon>Arthropoda</taxon>
        <taxon>Hexapoda</taxon>
        <taxon>Insecta</taxon>
        <taxon>Pterygota</taxon>
        <taxon>Neoptera</taxon>
        <taxon>Paraneoptera</taxon>
        <taxon>Hemiptera</taxon>
        <taxon>Sternorrhyncha</taxon>
        <taxon>Aphidomorpha</taxon>
        <taxon>Aphidoidea</taxon>
        <taxon>Aphididae</taxon>
        <taxon>Aphidini</taxon>
        <taxon>Aphis</taxon>
        <taxon>Aphis</taxon>
    </lineage>
</organism>
<dbReference type="EMBL" id="VYZN01000003">
    <property type="protein sequence ID" value="KAE9544039.1"/>
    <property type="molecule type" value="Genomic_DNA"/>
</dbReference>
<keyword evidence="1" id="KW-0456">Lyase</keyword>
<evidence type="ECO:0000313" key="2">
    <source>
        <dbReference type="EMBL" id="KAE9544039.1"/>
    </source>
</evidence>
<dbReference type="Proteomes" id="UP000475862">
    <property type="component" value="Unassembled WGS sequence"/>
</dbReference>
<reference evidence="2 3" key="1">
    <citation type="submission" date="2019-08" db="EMBL/GenBank/DDBJ databases">
        <title>The genome of the soybean aphid Biotype 1, its phylome, world population structure and adaptation to the North American continent.</title>
        <authorList>
            <person name="Giordano R."/>
            <person name="Donthu R.K."/>
            <person name="Hernandez A.G."/>
            <person name="Wright C.L."/>
            <person name="Zimin A.V."/>
        </authorList>
    </citation>
    <scope>NUCLEOTIDE SEQUENCE [LARGE SCALE GENOMIC DNA]</scope>
    <source>
        <tissue evidence="2">Whole aphids</tissue>
    </source>
</reference>
<dbReference type="Gene3D" id="3.90.226.10">
    <property type="entry name" value="2-enoyl-CoA Hydratase, Chain A, domain 1"/>
    <property type="match status" value="1"/>
</dbReference>
<dbReference type="PANTHER" id="PTHR11941">
    <property type="entry name" value="ENOYL-COA HYDRATASE-RELATED"/>
    <property type="match status" value="1"/>
</dbReference>
<keyword evidence="3" id="KW-1185">Reference proteome</keyword>
<protein>
    <recommendedName>
        <fullName evidence="4">Ethylmalonyl-CoA decarboxylase</fullName>
    </recommendedName>
</protein>
<evidence type="ECO:0000256" key="1">
    <source>
        <dbReference type="ARBA" id="ARBA00023239"/>
    </source>
</evidence>
<dbReference type="GO" id="GO:0005829">
    <property type="term" value="C:cytosol"/>
    <property type="evidence" value="ECO:0007669"/>
    <property type="project" value="TreeGrafter"/>
</dbReference>
<dbReference type="InterPro" id="IPR001753">
    <property type="entry name" value="Enoyl-CoA_hydra/iso"/>
</dbReference>
<gene>
    <name evidence="2" type="ORF">AGLY_001728</name>
</gene>
<dbReference type="GO" id="GO:0006635">
    <property type="term" value="P:fatty acid beta-oxidation"/>
    <property type="evidence" value="ECO:0007669"/>
    <property type="project" value="TreeGrafter"/>
</dbReference>
<dbReference type="PANTHER" id="PTHR11941:SF27">
    <property type="entry name" value="ETHYLMALONYL-COA DECARBOXYLASE"/>
    <property type="match status" value="1"/>
</dbReference>
<dbReference type="OrthoDB" id="448450at2759"/>
<name>A0A6G0U5Z0_APHGL</name>
<dbReference type="CDD" id="cd06558">
    <property type="entry name" value="crotonase-like"/>
    <property type="match status" value="1"/>
</dbReference>
<sequence length="313" mass="34293">MLNLSRRSIGVFMRLSRAPILMQIENGRTPKAKYLHDLTYHGQELSFNEAKNIIIQYLESSGSVDLEKDVNGIAKIRLNNPRCMNAINAKMMSDLEEITEKLSQWTECKGAIVYGADGNFCAGGDLNFAKKISNPYGGYAMNIYLGHILNKFKKLPIITVAYIEGAGAIGGGAEITTACDYRLMCNAADSTVIGFPHSKMGIVPAWGSTGRLVSIVGVRKTLDLLLESRLLRAAEAMDSGLVDGTVTTMADAEAWLSRKIKGDLNVIRAIKSTVMCYNDSLETARMMESRIFAPLWGGTAHNAALEQHLKHNK</sequence>
<evidence type="ECO:0008006" key="4">
    <source>
        <dbReference type="Google" id="ProtNLM"/>
    </source>
</evidence>
<dbReference type="GO" id="GO:0016829">
    <property type="term" value="F:lyase activity"/>
    <property type="evidence" value="ECO:0007669"/>
    <property type="project" value="UniProtKB-KW"/>
</dbReference>